<accession>A0A915JC77</accession>
<reference evidence="2" key="1">
    <citation type="submission" date="2022-11" db="UniProtKB">
        <authorList>
            <consortium name="WormBaseParasite"/>
        </authorList>
    </citation>
    <scope>IDENTIFICATION</scope>
</reference>
<proteinExistence type="predicted"/>
<evidence type="ECO:0000313" key="1">
    <source>
        <dbReference type="Proteomes" id="UP000887565"/>
    </source>
</evidence>
<name>A0A915JC77_ROMCU</name>
<keyword evidence="1" id="KW-1185">Reference proteome</keyword>
<sequence>MPKIANSHNADFPRSESWKLILEQENPKSVILEKADLPKSVSSKRRISFKEKFSRERISKRVILGKEMLKGPILKLKK</sequence>
<organism evidence="1 2">
    <name type="scientific">Romanomermis culicivorax</name>
    <name type="common">Nematode worm</name>
    <dbReference type="NCBI Taxonomy" id="13658"/>
    <lineage>
        <taxon>Eukaryota</taxon>
        <taxon>Metazoa</taxon>
        <taxon>Ecdysozoa</taxon>
        <taxon>Nematoda</taxon>
        <taxon>Enoplea</taxon>
        <taxon>Dorylaimia</taxon>
        <taxon>Mermithida</taxon>
        <taxon>Mermithoidea</taxon>
        <taxon>Mermithidae</taxon>
        <taxon>Romanomermis</taxon>
    </lineage>
</organism>
<dbReference type="WBParaSite" id="nRc.2.0.1.t23762-RA">
    <property type="protein sequence ID" value="nRc.2.0.1.t23762-RA"/>
    <property type="gene ID" value="nRc.2.0.1.g23762"/>
</dbReference>
<dbReference type="AlphaFoldDB" id="A0A915JC77"/>
<dbReference type="Proteomes" id="UP000887565">
    <property type="component" value="Unplaced"/>
</dbReference>
<evidence type="ECO:0000313" key="2">
    <source>
        <dbReference type="WBParaSite" id="nRc.2.0.1.t23762-RA"/>
    </source>
</evidence>
<protein>
    <submittedName>
        <fullName evidence="2">Uncharacterized protein</fullName>
    </submittedName>
</protein>